<dbReference type="InterPro" id="IPR003439">
    <property type="entry name" value="ABC_transporter-like_ATP-bd"/>
</dbReference>
<dbReference type="Gene3D" id="3.40.50.300">
    <property type="entry name" value="P-loop containing nucleotide triphosphate hydrolases"/>
    <property type="match status" value="2"/>
</dbReference>
<evidence type="ECO:0000256" key="5">
    <source>
        <dbReference type="ARBA" id="ARBA00022840"/>
    </source>
</evidence>
<dbReference type="InterPro" id="IPR017871">
    <property type="entry name" value="ABC_transporter-like_CS"/>
</dbReference>
<dbReference type="CDD" id="cd03257">
    <property type="entry name" value="ABC_NikE_OppD_transporters"/>
    <property type="match status" value="2"/>
</dbReference>
<dbReference type="Pfam" id="PF00005">
    <property type="entry name" value="ABC_tran"/>
    <property type="match status" value="2"/>
</dbReference>
<evidence type="ECO:0000313" key="8">
    <source>
        <dbReference type="Proteomes" id="UP000483035"/>
    </source>
</evidence>
<dbReference type="PROSITE" id="PS50893">
    <property type="entry name" value="ABC_TRANSPORTER_2"/>
    <property type="match status" value="2"/>
</dbReference>
<evidence type="ECO:0000256" key="4">
    <source>
        <dbReference type="ARBA" id="ARBA00022741"/>
    </source>
</evidence>
<dbReference type="Pfam" id="PF08352">
    <property type="entry name" value="oligo_HPY"/>
    <property type="match status" value="1"/>
</dbReference>
<dbReference type="InterPro" id="IPR013563">
    <property type="entry name" value="Oligopep_ABC_C"/>
</dbReference>
<dbReference type="FunFam" id="3.40.50.300:FF:000016">
    <property type="entry name" value="Oligopeptide ABC transporter ATP-binding component"/>
    <property type="match status" value="1"/>
</dbReference>
<dbReference type="PROSITE" id="PS00211">
    <property type="entry name" value="ABC_TRANSPORTER_1"/>
    <property type="match status" value="2"/>
</dbReference>
<evidence type="ECO:0000313" key="7">
    <source>
        <dbReference type="EMBL" id="NEI68800.1"/>
    </source>
</evidence>
<reference evidence="7 8" key="1">
    <citation type="submission" date="2019-12" db="EMBL/GenBank/DDBJ databases">
        <title>Rhizobium genotypes associated with high levels of biological nitrogen fixation by grain legumes in a temperate-maritime cropping system.</title>
        <authorList>
            <person name="Maluk M."/>
            <person name="Francesc Ferrando Molina F."/>
            <person name="Lopez Del Egido L."/>
            <person name="Lafos M."/>
            <person name="Langarica-Fuentes A."/>
            <person name="Gebre Yohannes G."/>
            <person name="Young M.W."/>
            <person name="Martin P."/>
            <person name="Gantlett R."/>
            <person name="Kenicer G."/>
            <person name="Hawes C."/>
            <person name="Begg G.S."/>
            <person name="Quilliam R.S."/>
            <person name="Squire G.R."/>
            <person name="Poole P.S."/>
            <person name="Young P.W."/>
            <person name="Iannetta P.M."/>
            <person name="James E.K."/>
        </authorList>
    </citation>
    <scope>NUCLEOTIDE SEQUENCE [LARGE SCALE GENOMIC DNA]</scope>
    <source>
        <strain evidence="7 8">JHI1118</strain>
    </source>
</reference>
<dbReference type="GO" id="GO:0015833">
    <property type="term" value="P:peptide transport"/>
    <property type="evidence" value="ECO:0007669"/>
    <property type="project" value="InterPro"/>
</dbReference>
<keyword evidence="4" id="KW-0547">Nucleotide-binding</keyword>
<feature type="domain" description="ABC transporter" evidence="6">
    <location>
        <begin position="273"/>
        <end position="515"/>
    </location>
</feature>
<dbReference type="GO" id="GO:0005524">
    <property type="term" value="F:ATP binding"/>
    <property type="evidence" value="ECO:0007669"/>
    <property type="project" value="UniProtKB-KW"/>
</dbReference>
<dbReference type="InterPro" id="IPR003593">
    <property type="entry name" value="AAA+_ATPase"/>
</dbReference>
<evidence type="ECO:0000259" key="6">
    <source>
        <dbReference type="PROSITE" id="PS50893"/>
    </source>
</evidence>
<dbReference type="GO" id="GO:0005886">
    <property type="term" value="C:plasma membrane"/>
    <property type="evidence" value="ECO:0007669"/>
    <property type="project" value="UniProtKB-SubCell"/>
</dbReference>
<feature type="domain" description="ABC transporter" evidence="6">
    <location>
        <begin position="4"/>
        <end position="249"/>
    </location>
</feature>
<dbReference type="InterPro" id="IPR027417">
    <property type="entry name" value="P-loop_NTPase"/>
</dbReference>
<evidence type="ECO:0000256" key="1">
    <source>
        <dbReference type="ARBA" id="ARBA00004417"/>
    </source>
</evidence>
<dbReference type="SMART" id="SM00382">
    <property type="entry name" value="AAA"/>
    <property type="match status" value="2"/>
</dbReference>
<keyword evidence="3" id="KW-0813">Transport</keyword>
<name>A0A6L9U3Q4_9HYPH</name>
<organism evidence="7 8">
    <name type="scientific">Rhizobium lusitanum</name>
    <dbReference type="NCBI Taxonomy" id="293958"/>
    <lineage>
        <taxon>Bacteria</taxon>
        <taxon>Pseudomonadati</taxon>
        <taxon>Pseudomonadota</taxon>
        <taxon>Alphaproteobacteria</taxon>
        <taxon>Hyphomicrobiales</taxon>
        <taxon>Rhizobiaceae</taxon>
        <taxon>Rhizobium/Agrobacterium group</taxon>
        <taxon>Rhizobium</taxon>
    </lineage>
</organism>
<dbReference type="GO" id="GO:0016887">
    <property type="term" value="F:ATP hydrolysis activity"/>
    <property type="evidence" value="ECO:0007669"/>
    <property type="project" value="InterPro"/>
</dbReference>
<dbReference type="Proteomes" id="UP000483035">
    <property type="component" value="Unassembled WGS sequence"/>
</dbReference>
<comment type="caution">
    <text evidence="7">The sequence shown here is derived from an EMBL/GenBank/DDBJ whole genome shotgun (WGS) entry which is preliminary data.</text>
</comment>
<proteinExistence type="inferred from homology"/>
<dbReference type="InterPro" id="IPR050319">
    <property type="entry name" value="ABC_transp_ATP-bind"/>
</dbReference>
<dbReference type="NCBIfam" id="NF007739">
    <property type="entry name" value="PRK10419.1"/>
    <property type="match status" value="2"/>
</dbReference>
<sequence>MSVFSVNDLRVRFGGVQAVRGVSFAVEAGKTLAIVGESGSGKSASLLGATGLVPASAVVEGSVRHCGREILGLPHRELRRLRGAKIGFVFQDPLSNLHPLKTIGEQIGEAISVHGGVGRRERRERVLALLDNVGIADPQARLADYPRHLSGGMRQRVMIAIAIALDPGLIIADEPTTALDVTVQAAILDLLKRLQQEHGTALIFVSHDLAVVSDIADDVVVMREGVVIEKAPAAEIYLRPRQDYTRELLGAARLGGPKTYAAAGGREASRPLLAMHGIARSFGTRSVLDDVSFTIGEGEILGLVGESGSGKSTIGRLIAGLDRPDAGLISLRGRDYSQPGSGGVLLQGDLRKAIQVVFQDPYASLNPRRRIEAILSDPFVIHGSIGKAELREKVKQLVADVELPEEILNRLPSQLSGGQRQRVAIARAIALRPSLIVADEPVSALDITTQAKVIRLLSRLRDKLGVSFLFISHDLGVIGELCDRVIVLEKGQIVETGQTRQVFRRPVHDYTRRLLASIPGNKRLSADAELEEVSHG</sequence>
<gene>
    <name evidence="7" type="ORF">GR212_04380</name>
</gene>
<comment type="similarity">
    <text evidence="2">Belongs to the ABC transporter superfamily.</text>
</comment>
<dbReference type="PANTHER" id="PTHR43776">
    <property type="entry name" value="TRANSPORT ATP-BINDING PROTEIN"/>
    <property type="match status" value="1"/>
</dbReference>
<accession>A0A6L9U3Q4</accession>
<dbReference type="AlphaFoldDB" id="A0A6L9U3Q4"/>
<dbReference type="GO" id="GO:0055085">
    <property type="term" value="P:transmembrane transport"/>
    <property type="evidence" value="ECO:0007669"/>
    <property type="project" value="UniProtKB-ARBA"/>
</dbReference>
<evidence type="ECO:0000256" key="3">
    <source>
        <dbReference type="ARBA" id="ARBA00022448"/>
    </source>
</evidence>
<dbReference type="PANTHER" id="PTHR43776:SF7">
    <property type="entry name" value="D,D-DIPEPTIDE TRANSPORT ATP-BINDING PROTEIN DDPF-RELATED"/>
    <property type="match status" value="1"/>
</dbReference>
<evidence type="ECO:0000256" key="2">
    <source>
        <dbReference type="ARBA" id="ARBA00005417"/>
    </source>
</evidence>
<dbReference type="RefSeq" id="WP_163985245.1">
    <property type="nucleotide sequence ID" value="NZ_WUEY01000002.1"/>
</dbReference>
<keyword evidence="5 7" id="KW-0067">ATP-binding</keyword>
<dbReference type="SUPFAM" id="SSF52540">
    <property type="entry name" value="P-loop containing nucleoside triphosphate hydrolases"/>
    <property type="match status" value="2"/>
</dbReference>
<comment type="subcellular location">
    <subcellularLocation>
        <location evidence="1">Cell inner membrane</location>
        <topology evidence="1">Peripheral membrane protein</topology>
    </subcellularLocation>
</comment>
<dbReference type="NCBIfam" id="NF008453">
    <property type="entry name" value="PRK11308.1"/>
    <property type="match status" value="2"/>
</dbReference>
<protein>
    <submittedName>
        <fullName evidence="7">Dipeptide ABC transporter ATP-binding protein</fullName>
    </submittedName>
</protein>
<dbReference type="EMBL" id="WUEY01000002">
    <property type="protein sequence ID" value="NEI68800.1"/>
    <property type="molecule type" value="Genomic_DNA"/>
</dbReference>